<feature type="region of interest" description="Disordered" evidence="1">
    <location>
        <begin position="282"/>
        <end position="303"/>
    </location>
</feature>
<evidence type="ECO:0000256" key="1">
    <source>
        <dbReference type="SAM" id="MobiDB-lite"/>
    </source>
</evidence>
<dbReference type="GO" id="GO:0003824">
    <property type="term" value="F:catalytic activity"/>
    <property type="evidence" value="ECO:0007669"/>
    <property type="project" value="InterPro"/>
</dbReference>
<keyword evidence="4" id="KW-1185">Reference proteome</keyword>
<feature type="region of interest" description="Disordered" evidence="1">
    <location>
        <begin position="317"/>
        <end position="337"/>
    </location>
</feature>
<evidence type="ECO:0000259" key="2">
    <source>
        <dbReference type="Pfam" id="PF14529"/>
    </source>
</evidence>
<dbReference type="InterPro" id="IPR036691">
    <property type="entry name" value="Endo/exonu/phosph_ase_sf"/>
</dbReference>
<dbReference type="AlphaFoldDB" id="A0A232EVX4"/>
<accession>A0A232EVX4</accession>
<dbReference type="InterPro" id="IPR005135">
    <property type="entry name" value="Endo/exonuclease/phosphatase"/>
</dbReference>
<feature type="domain" description="Endonuclease/exonuclease/phosphatase" evidence="2">
    <location>
        <begin position="104"/>
        <end position="215"/>
    </location>
</feature>
<organism evidence="3 4">
    <name type="scientific">Trichomalopsis sarcophagae</name>
    <dbReference type="NCBI Taxonomy" id="543379"/>
    <lineage>
        <taxon>Eukaryota</taxon>
        <taxon>Metazoa</taxon>
        <taxon>Ecdysozoa</taxon>
        <taxon>Arthropoda</taxon>
        <taxon>Hexapoda</taxon>
        <taxon>Insecta</taxon>
        <taxon>Pterygota</taxon>
        <taxon>Neoptera</taxon>
        <taxon>Endopterygota</taxon>
        <taxon>Hymenoptera</taxon>
        <taxon>Apocrita</taxon>
        <taxon>Proctotrupomorpha</taxon>
        <taxon>Chalcidoidea</taxon>
        <taxon>Pteromalidae</taxon>
        <taxon>Pteromalinae</taxon>
        <taxon>Trichomalopsis</taxon>
    </lineage>
</organism>
<evidence type="ECO:0000313" key="3">
    <source>
        <dbReference type="EMBL" id="OXU22461.1"/>
    </source>
</evidence>
<evidence type="ECO:0000313" key="4">
    <source>
        <dbReference type="Proteomes" id="UP000215335"/>
    </source>
</evidence>
<dbReference type="Proteomes" id="UP000215335">
    <property type="component" value="Unassembled WGS sequence"/>
</dbReference>
<gene>
    <name evidence="3" type="ORF">TSAR_016437</name>
</gene>
<name>A0A232EVX4_9HYME</name>
<dbReference type="PANTHER" id="PTHR33273:SF4">
    <property type="entry name" value="ENDONUCLEASE_EXONUCLEASE_PHOSPHATASE DOMAIN-CONTAINING PROTEIN"/>
    <property type="match status" value="1"/>
</dbReference>
<dbReference type="SUPFAM" id="SSF56219">
    <property type="entry name" value="DNase I-like"/>
    <property type="match status" value="1"/>
</dbReference>
<sequence>MTPKLRIIMQTINRSPSTAEALKQVAIEEGIDVVIMHAPPIYNNDIPGYTSSICTILTGVEDDEDITPQTAVAIFNQDLQLTSIPEMSDDTCIFLQLMTSIGEIYLISIHCPLKMDIISCLDKLQELLHFIGKKQVIICIDASAKSVWWSNSDSSDDRGEILEDFILANCLCVVNRRDPLGEHYKRNDYADVTLASSSILHRFTAWEAMDDCTSDETRTVGMEILLRNDENSPEDFDISEDNSNVIVDDNSNETWEDPRDEFPKIDQDHIPFAHTFPSELFIDEPGPSKEENKSLSEVRKESPEVIDKNIQELLKVRHKTTKGPDVKPSSVGSTSEWEEAQCFQNNVFI</sequence>
<comment type="caution">
    <text evidence="3">The sequence shown here is derived from an EMBL/GenBank/DDBJ whole genome shotgun (WGS) entry which is preliminary data.</text>
</comment>
<dbReference type="Pfam" id="PF14529">
    <property type="entry name" value="Exo_endo_phos_2"/>
    <property type="match status" value="1"/>
</dbReference>
<dbReference type="PANTHER" id="PTHR33273">
    <property type="entry name" value="DOMAIN-CONTAINING PROTEIN, PUTATIVE-RELATED"/>
    <property type="match status" value="1"/>
</dbReference>
<dbReference type="Gene3D" id="3.60.10.10">
    <property type="entry name" value="Endonuclease/exonuclease/phosphatase"/>
    <property type="match status" value="1"/>
</dbReference>
<dbReference type="EMBL" id="NNAY01001955">
    <property type="protein sequence ID" value="OXU22461.1"/>
    <property type="molecule type" value="Genomic_DNA"/>
</dbReference>
<proteinExistence type="predicted"/>
<feature type="compositionally biased region" description="Basic and acidic residues" evidence="1">
    <location>
        <begin position="286"/>
        <end position="303"/>
    </location>
</feature>
<protein>
    <recommendedName>
        <fullName evidence="2">Endonuclease/exonuclease/phosphatase domain-containing protein</fullName>
    </recommendedName>
</protein>
<reference evidence="3 4" key="1">
    <citation type="journal article" date="2017" name="Curr. Biol.">
        <title>The Evolution of Venom by Co-option of Single-Copy Genes.</title>
        <authorList>
            <person name="Martinson E.O."/>
            <person name="Mrinalini"/>
            <person name="Kelkar Y.D."/>
            <person name="Chang C.H."/>
            <person name="Werren J.H."/>
        </authorList>
    </citation>
    <scope>NUCLEOTIDE SEQUENCE [LARGE SCALE GENOMIC DNA]</scope>
    <source>
        <strain evidence="3 4">Alberta</strain>
        <tissue evidence="3">Whole body</tissue>
    </source>
</reference>